<dbReference type="AlphaFoldDB" id="A0A9Q3BJD2"/>
<organism evidence="2 3">
    <name type="scientific">Austropuccinia psidii MF-1</name>
    <dbReference type="NCBI Taxonomy" id="1389203"/>
    <lineage>
        <taxon>Eukaryota</taxon>
        <taxon>Fungi</taxon>
        <taxon>Dikarya</taxon>
        <taxon>Basidiomycota</taxon>
        <taxon>Pucciniomycotina</taxon>
        <taxon>Pucciniomycetes</taxon>
        <taxon>Pucciniales</taxon>
        <taxon>Sphaerophragmiaceae</taxon>
        <taxon>Austropuccinia</taxon>
    </lineage>
</organism>
<reference evidence="2" key="1">
    <citation type="submission" date="2021-03" db="EMBL/GenBank/DDBJ databases">
        <title>Draft genome sequence of rust myrtle Austropuccinia psidii MF-1, a brazilian biotype.</title>
        <authorList>
            <person name="Quecine M.C."/>
            <person name="Pachon D.M.R."/>
            <person name="Bonatelli M.L."/>
            <person name="Correr F.H."/>
            <person name="Franceschini L.M."/>
            <person name="Leite T.F."/>
            <person name="Margarido G.R.A."/>
            <person name="Almeida C.A."/>
            <person name="Ferrarezi J.A."/>
            <person name="Labate C.A."/>
        </authorList>
    </citation>
    <scope>NUCLEOTIDE SEQUENCE</scope>
    <source>
        <strain evidence="2">MF-1</strain>
    </source>
</reference>
<proteinExistence type="predicted"/>
<keyword evidence="3" id="KW-1185">Reference proteome</keyword>
<evidence type="ECO:0000256" key="1">
    <source>
        <dbReference type="SAM" id="MobiDB-lite"/>
    </source>
</evidence>
<comment type="caution">
    <text evidence="2">The sequence shown here is derived from an EMBL/GenBank/DDBJ whole genome shotgun (WGS) entry which is preliminary data.</text>
</comment>
<sequence length="230" mass="25945">MPQPLGNSTEFHEQGTSAPESRSEISDMPPSAQKPNLKSYQKEKTVEPCSPTEDSGHDDIIFSGKVEIISKEHFVSNITQTIPRLEKIQNDSKIPDYVCQKIAEEIRVLKMDLNYAGKGLGKRPYIHATKKPNKKRHTFEASKFSRDQGDEMINFDVDHIDNEPPHTKSSPILNEAIHDGNPLTSPQNIQAFQDRETIKHDTMGQYMTYIMPEPEPKVSSSPNVQGIFLS</sequence>
<evidence type="ECO:0000313" key="2">
    <source>
        <dbReference type="EMBL" id="MBW0466293.1"/>
    </source>
</evidence>
<protein>
    <submittedName>
        <fullName evidence="2">Uncharacterized protein</fullName>
    </submittedName>
</protein>
<dbReference type="OrthoDB" id="2518431at2759"/>
<feature type="compositionally biased region" description="Polar residues" evidence="1">
    <location>
        <begin position="1"/>
        <end position="20"/>
    </location>
</feature>
<gene>
    <name evidence="2" type="ORF">O181_006008</name>
</gene>
<dbReference type="EMBL" id="AVOT02001261">
    <property type="protein sequence ID" value="MBW0466293.1"/>
    <property type="molecule type" value="Genomic_DNA"/>
</dbReference>
<dbReference type="Proteomes" id="UP000765509">
    <property type="component" value="Unassembled WGS sequence"/>
</dbReference>
<evidence type="ECO:0000313" key="3">
    <source>
        <dbReference type="Proteomes" id="UP000765509"/>
    </source>
</evidence>
<feature type="region of interest" description="Disordered" evidence="1">
    <location>
        <begin position="1"/>
        <end position="57"/>
    </location>
</feature>
<accession>A0A9Q3BJD2</accession>
<name>A0A9Q3BJD2_9BASI</name>